<feature type="region of interest" description="Disordered" evidence="1">
    <location>
        <begin position="1"/>
        <end position="144"/>
    </location>
</feature>
<reference evidence="2 3" key="1">
    <citation type="submission" date="2023-01" db="EMBL/GenBank/DDBJ databases">
        <title>Analysis of 21 Apiospora genomes using comparative genomics revels a genus with tremendous synthesis potential of carbohydrate active enzymes and secondary metabolites.</title>
        <authorList>
            <person name="Sorensen T."/>
        </authorList>
    </citation>
    <scope>NUCLEOTIDE SEQUENCE [LARGE SCALE GENOMIC DNA]</scope>
    <source>
        <strain evidence="2 3">CBS 20057</strain>
    </source>
</reference>
<organism evidence="2 3">
    <name type="scientific">Apiospora marii</name>
    <dbReference type="NCBI Taxonomy" id="335849"/>
    <lineage>
        <taxon>Eukaryota</taxon>
        <taxon>Fungi</taxon>
        <taxon>Dikarya</taxon>
        <taxon>Ascomycota</taxon>
        <taxon>Pezizomycotina</taxon>
        <taxon>Sordariomycetes</taxon>
        <taxon>Xylariomycetidae</taxon>
        <taxon>Amphisphaeriales</taxon>
        <taxon>Apiosporaceae</taxon>
        <taxon>Apiospora</taxon>
    </lineage>
</organism>
<protein>
    <submittedName>
        <fullName evidence="2">Uncharacterized protein</fullName>
    </submittedName>
</protein>
<feature type="compositionally biased region" description="Basic and acidic residues" evidence="1">
    <location>
        <begin position="113"/>
        <end position="122"/>
    </location>
</feature>
<feature type="compositionally biased region" description="Low complexity" evidence="1">
    <location>
        <begin position="77"/>
        <end position="111"/>
    </location>
</feature>
<evidence type="ECO:0000313" key="3">
    <source>
        <dbReference type="Proteomes" id="UP001396898"/>
    </source>
</evidence>
<sequence length="144" mass="15869">MAGTRLQRPSPVALQQKPPPNTLRKKPPPVSMHSHPAMSKQRPPPLPVSFDNNVKSSPAVLTRRRHGSLSVVNTSEAQYQQYQYYAPYQATTPAPDSRSSSNNHSNSNSNSRRSHDGHRGRSADVVVDDSTSRKNTTATNTNNQ</sequence>
<dbReference type="EMBL" id="JAQQWI010000010">
    <property type="protein sequence ID" value="KAK8018841.1"/>
    <property type="molecule type" value="Genomic_DNA"/>
</dbReference>
<dbReference type="Proteomes" id="UP001396898">
    <property type="component" value="Unassembled WGS sequence"/>
</dbReference>
<name>A0ABR1RV62_9PEZI</name>
<accession>A0ABR1RV62</accession>
<keyword evidence="3" id="KW-1185">Reference proteome</keyword>
<gene>
    <name evidence="2" type="ORF">PG991_008031</name>
</gene>
<feature type="compositionally biased region" description="Polar residues" evidence="1">
    <location>
        <begin position="133"/>
        <end position="144"/>
    </location>
</feature>
<evidence type="ECO:0000256" key="1">
    <source>
        <dbReference type="SAM" id="MobiDB-lite"/>
    </source>
</evidence>
<proteinExistence type="predicted"/>
<evidence type="ECO:0000313" key="2">
    <source>
        <dbReference type="EMBL" id="KAK8018841.1"/>
    </source>
</evidence>
<comment type="caution">
    <text evidence="2">The sequence shown here is derived from an EMBL/GenBank/DDBJ whole genome shotgun (WGS) entry which is preliminary data.</text>
</comment>